<feature type="non-terminal residue" evidence="4">
    <location>
        <position position="165"/>
    </location>
</feature>
<dbReference type="Proteomes" id="UP000663829">
    <property type="component" value="Unassembled WGS sequence"/>
</dbReference>
<dbReference type="AlphaFoldDB" id="A0A814TT64"/>
<dbReference type="EMBL" id="CAJNOQ010007316">
    <property type="protein sequence ID" value="CAF1164511.1"/>
    <property type="molecule type" value="Genomic_DNA"/>
</dbReference>
<organism evidence="4 6">
    <name type="scientific">Didymodactylos carnosus</name>
    <dbReference type="NCBI Taxonomy" id="1234261"/>
    <lineage>
        <taxon>Eukaryota</taxon>
        <taxon>Metazoa</taxon>
        <taxon>Spiralia</taxon>
        <taxon>Gnathifera</taxon>
        <taxon>Rotifera</taxon>
        <taxon>Eurotatoria</taxon>
        <taxon>Bdelloidea</taxon>
        <taxon>Philodinida</taxon>
        <taxon>Philodinidae</taxon>
        <taxon>Didymodactylos</taxon>
    </lineage>
</organism>
<dbReference type="SMART" id="SM00028">
    <property type="entry name" value="TPR"/>
    <property type="match status" value="3"/>
</dbReference>
<evidence type="ECO:0000313" key="6">
    <source>
        <dbReference type="Proteomes" id="UP000663829"/>
    </source>
</evidence>
<evidence type="ECO:0000313" key="5">
    <source>
        <dbReference type="EMBL" id="CAF3928130.1"/>
    </source>
</evidence>
<dbReference type="EMBL" id="CAJOBC010007316">
    <property type="protein sequence ID" value="CAF3928130.1"/>
    <property type="molecule type" value="Genomic_DNA"/>
</dbReference>
<dbReference type="OrthoDB" id="286233at2759"/>
<reference evidence="4" key="1">
    <citation type="submission" date="2021-02" db="EMBL/GenBank/DDBJ databases">
        <authorList>
            <person name="Nowell W R."/>
        </authorList>
    </citation>
    <scope>NUCLEOTIDE SEQUENCE</scope>
</reference>
<keyword evidence="1" id="KW-0677">Repeat</keyword>
<sequence>MKEYSKALDYFKRCLAIDLKALPEKHPDLGISYSNIGDVHRLMGDYEEALSFLQKALDIQENVRCNPLACATTYIYLGETYLETKDYTTAVGFFQHGLEIREEKLPKTHLDLAVVYHSMAKLYLITQQYGVAMRNAQNALEIAEKTLGRNHPHTIDYRKTFEKIS</sequence>
<dbReference type="InterPro" id="IPR019734">
    <property type="entry name" value="TPR_rpt"/>
</dbReference>
<dbReference type="Proteomes" id="UP000681722">
    <property type="component" value="Unassembled WGS sequence"/>
</dbReference>
<dbReference type="SUPFAM" id="SSF48452">
    <property type="entry name" value="TPR-like"/>
    <property type="match status" value="1"/>
</dbReference>
<evidence type="ECO:0000256" key="3">
    <source>
        <dbReference type="PROSITE-ProRule" id="PRU00339"/>
    </source>
</evidence>
<dbReference type="PANTHER" id="PTHR45641">
    <property type="entry name" value="TETRATRICOPEPTIDE REPEAT PROTEIN (AFU_ORTHOLOGUE AFUA_6G03870)"/>
    <property type="match status" value="1"/>
</dbReference>
<dbReference type="PANTHER" id="PTHR45641:SF19">
    <property type="entry name" value="NEPHROCYSTIN-3"/>
    <property type="match status" value="1"/>
</dbReference>
<evidence type="ECO:0000256" key="2">
    <source>
        <dbReference type="ARBA" id="ARBA00022803"/>
    </source>
</evidence>
<comment type="caution">
    <text evidence="4">The sequence shown here is derived from an EMBL/GenBank/DDBJ whole genome shotgun (WGS) entry which is preliminary data.</text>
</comment>
<evidence type="ECO:0008006" key="7">
    <source>
        <dbReference type="Google" id="ProtNLM"/>
    </source>
</evidence>
<feature type="repeat" description="TPR" evidence="3">
    <location>
        <begin position="71"/>
        <end position="104"/>
    </location>
</feature>
<keyword evidence="6" id="KW-1185">Reference proteome</keyword>
<dbReference type="Pfam" id="PF13424">
    <property type="entry name" value="TPR_12"/>
    <property type="match status" value="2"/>
</dbReference>
<keyword evidence="2 3" id="KW-0802">TPR repeat</keyword>
<feature type="repeat" description="TPR" evidence="3">
    <location>
        <begin position="30"/>
        <end position="63"/>
    </location>
</feature>
<dbReference type="PROSITE" id="PS50293">
    <property type="entry name" value="TPR_REGION"/>
    <property type="match status" value="1"/>
</dbReference>
<evidence type="ECO:0000313" key="4">
    <source>
        <dbReference type="EMBL" id="CAF1164511.1"/>
    </source>
</evidence>
<protein>
    <recommendedName>
        <fullName evidence="7">Tetratricopeptide repeat protein</fullName>
    </recommendedName>
</protein>
<gene>
    <name evidence="4" type="ORF">GPM918_LOCUS21856</name>
    <name evidence="5" type="ORF">SRO942_LOCUS21854</name>
</gene>
<proteinExistence type="predicted"/>
<accession>A0A814TT64</accession>
<dbReference type="InterPro" id="IPR011990">
    <property type="entry name" value="TPR-like_helical_dom_sf"/>
</dbReference>
<dbReference type="Gene3D" id="1.25.40.10">
    <property type="entry name" value="Tetratricopeptide repeat domain"/>
    <property type="match status" value="2"/>
</dbReference>
<evidence type="ECO:0000256" key="1">
    <source>
        <dbReference type="ARBA" id="ARBA00022737"/>
    </source>
</evidence>
<dbReference type="PROSITE" id="PS50005">
    <property type="entry name" value="TPR"/>
    <property type="match status" value="2"/>
</dbReference>
<name>A0A814TT64_9BILA</name>